<evidence type="ECO:0000313" key="2">
    <source>
        <dbReference type="EMBL" id="CAG7820754.1"/>
    </source>
</evidence>
<dbReference type="Proteomes" id="UP000708208">
    <property type="component" value="Unassembled WGS sequence"/>
</dbReference>
<protein>
    <submittedName>
        <fullName evidence="2">Uncharacterized protein</fullName>
    </submittedName>
</protein>
<keyword evidence="1" id="KW-1133">Transmembrane helix</keyword>
<keyword evidence="3" id="KW-1185">Reference proteome</keyword>
<feature type="transmembrane region" description="Helical" evidence="1">
    <location>
        <begin position="150"/>
        <end position="171"/>
    </location>
</feature>
<gene>
    <name evidence="2" type="ORF">AFUS01_LOCUS31126</name>
</gene>
<dbReference type="AlphaFoldDB" id="A0A8J2PQ42"/>
<evidence type="ECO:0000256" key="1">
    <source>
        <dbReference type="SAM" id="Phobius"/>
    </source>
</evidence>
<keyword evidence="1" id="KW-0472">Membrane</keyword>
<organism evidence="2 3">
    <name type="scientific">Allacma fusca</name>
    <dbReference type="NCBI Taxonomy" id="39272"/>
    <lineage>
        <taxon>Eukaryota</taxon>
        <taxon>Metazoa</taxon>
        <taxon>Ecdysozoa</taxon>
        <taxon>Arthropoda</taxon>
        <taxon>Hexapoda</taxon>
        <taxon>Collembola</taxon>
        <taxon>Symphypleona</taxon>
        <taxon>Sminthuridae</taxon>
        <taxon>Allacma</taxon>
    </lineage>
</organism>
<keyword evidence="1" id="KW-0812">Transmembrane</keyword>
<proteinExistence type="predicted"/>
<evidence type="ECO:0000313" key="3">
    <source>
        <dbReference type="Proteomes" id="UP000708208"/>
    </source>
</evidence>
<dbReference type="EMBL" id="CAJVCH010489106">
    <property type="protein sequence ID" value="CAG7820754.1"/>
    <property type="molecule type" value="Genomic_DNA"/>
</dbReference>
<reference evidence="2" key="1">
    <citation type="submission" date="2021-06" db="EMBL/GenBank/DDBJ databases">
        <authorList>
            <person name="Hodson N. C."/>
            <person name="Mongue J. A."/>
            <person name="Jaron S. K."/>
        </authorList>
    </citation>
    <scope>NUCLEOTIDE SEQUENCE</scope>
</reference>
<name>A0A8J2PQ42_9HEXA</name>
<sequence length="173" mass="19353">MFSCDAFQTSLHFNGEICENGRRIEMTNVDVATAWYCCSDVPFDDVRAVASISITETTLNVSMSLRHLTTPPFEKDNLGKSGVLYSYVGQVLLSKEYDGLPMTYLWEDTIVSGGNNVIVRRHECELYLILPNDTTTEDPSINNTTDSSALTFYAINNLFLLISFLTVALILEK</sequence>
<accession>A0A8J2PQ42</accession>
<comment type="caution">
    <text evidence="2">The sequence shown here is derived from an EMBL/GenBank/DDBJ whole genome shotgun (WGS) entry which is preliminary data.</text>
</comment>